<evidence type="ECO:0000256" key="1">
    <source>
        <dbReference type="SAM" id="MobiDB-lite"/>
    </source>
</evidence>
<feature type="transmembrane region" description="Helical" evidence="2">
    <location>
        <begin position="71"/>
        <end position="93"/>
    </location>
</feature>
<dbReference type="AlphaFoldDB" id="A0A918T2Y1"/>
<dbReference type="InterPro" id="IPR005133">
    <property type="entry name" value="PhaG_MnhG_YufB"/>
</dbReference>
<evidence type="ECO:0000313" key="3">
    <source>
        <dbReference type="EMBL" id="GHA85980.1"/>
    </source>
</evidence>
<dbReference type="GO" id="GO:0015385">
    <property type="term" value="F:sodium:proton antiporter activity"/>
    <property type="evidence" value="ECO:0007669"/>
    <property type="project" value="TreeGrafter"/>
</dbReference>
<dbReference type="NCBIfam" id="TIGR01300">
    <property type="entry name" value="CPA3_mnhG_phaG"/>
    <property type="match status" value="1"/>
</dbReference>
<keyword evidence="2" id="KW-1133">Transmembrane helix</keyword>
<dbReference type="EMBL" id="BMYD01000004">
    <property type="protein sequence ID" value="GHA85980.1"/>
    <property type="molecule type" value="Genomic_DNA"/>
</dbReference>
<evidence type="ECO:0000256" key="2">
    <source>
        <dbReference type="SAM" id="Phobius"/>
    </source>
</evidence>
<dbReference type="RefSeq" id="WP_189457062.1">
    <property type="nucleotide sequence ID" value="NZ_BMYD01000004.1"/>
</dbReference>
<reference evidence="3" key="2">
    <citation type="submission" date="2020-09" db="EMBL/GenBank/DDBJ databases">
        <authorList>
            <person name="Sun Q."/>
            <person name="Kim S."/>
        </authorList>
    </citation>
    <scope>NUCLEOTIDE SEQUENCE</scope>
    <source>
        <strain evidence="3">KCTC 23077</strain>
    </source>
</reference>
<name>A0A918T2Y1_9GAMM</name>
<proteinExistence type="predicted"/>
<feature type="region of interest" description="Disordered" evidence="1">
    <location>
        <begin position="96"/>
        <end position="132"/>
    </location>
</feature>
<keyword evidence="4" id="KW-1185">Reference proteome</keyword>
<sequence length="132" mass="13728">MSALAEILLSLLIAIGTFFVLVGSFGLFKLSEFFKRLHGPTKASTLGVGCILIASIAFHGLRGDGLGLREILITLFLFLTAPISAHVMARAALRLSPEQRPPQPPAASATMSKAAESDAQASPAAGRGPDAD</sequence>
<feature type="transmembrane region" description="Helical" evidence="2">
    <location>
        <begin position="6"/>
        <end position="28"/>
    </location>
</feature>
<reference evidence="3" key="1">
    <citation type="journal article" date="2014" name="Int. J. Syst. Evol. Microbiol.">
        <title>Complete genome sequence of Corynebacterium casei LMG S-19264T (=DSM 44701T), isolated from a smear-ripened cheese.</title>
        <authorList>
            <consortium name="US DOE Joint Genome Institute (JGI-PGF)"/>
            <person name="Walter F."/>
            <person name="Albersmeier A."/>
            <person name="Kalinowski J."/>
            <person name="Ruckert C."/>
        </authorList>
    </citation>
    <scope>NUCLEOTIDE SEQUENCE</scope>
    <source>
        <strain evidence="3">KCTC 23077</strain>
    </source>
</reference>
<protein>
    <recommendedName>
        <fullName evidence="5">Na+/H+ antiporter subunit G</fullName>
    </recommendedName>
</protein>
<evidence type="ECO:0000313" key="4">
    <source>
        <dbReference type="Proteomes" id="UP000646426"/>
    </source>
</evidence>
<keyword evidence="2" id="KW-0472">Membrane</keyword>
<dbReference type="Proteomes" id="UP000646426">
    <property type="component" value="Unassembled WGS sequence"/>
</dbReference>
<comment type="caution">
    <text evidence="3">The sequence shown here is derived from an EMBL/GenBank/DDBJ whole genome shotgun (WGS) entry which is preliminary data.</text>
</comment>
<accession>A0A918T2Y1</accession>
<dbReference type="PANTHER" id="PTHR34703">
    <property type="entry name" value="ANTIPORTER SUBUNIT MNHG2-RELATED"/>
    <property type="match status" value="1"/>
</dbReference>
<organism evidence="3 4">
    <name type="scientific">Cognatilysobacter bugurensis</name>
    <dbReference type="NCBI Taxonomy" id="543356"/>
    <lineage>
        <taxon>Bacteria</taxon>
        <taxon>Pseudomonadati</taxon>
        <taxon>Pseudomonadota</taxon>
        <taxon>Gammaproteobacteria</taxon>
        <taxon>Lysobacterales</taxon>
        <taxon>Lysobacteraceae</taxon>
        <taxon>Cognatilysobacter</taxon>
    </lineage>
</organism>
<dbReference type="NCBIfam" id="NF009313">
    <property type="entry name" value="PRK12674.1-1"/>
    <property type="match status" value="1"/>
</dbReference>
<keyword evidence="2" id="KW-0812">Transmembrane</keyword>
<dbReference type="PANTHER" id="PTHR34703:SF1">
    <property type="entry name" value="ANTIPORTER SUBUNIT MNHG2-RELATED"/>
    <property type="match status" value="1"/>
</dbReference>
<feature type="transmembrane region" description="Helical" evidence="2">
    <location>
        <begin position="40"/>
        <end position="59"/>
    </location>
</feature>
<gene>
    <name evidence="3" type="ORF">GCM10007067_25040</name>
</gene>
<dbReference type="Pfam" id="PF03334">
    <property type="entry name" value="PhaG_MnhG_YufB"/>
    <property type="match status" value="1"/>
</dbReference>
<dbReference type="NCBIfam" id="NF009316">
    <property type="entry name" value="PRK12674.1-5"/>
    <property type="match status" value="1"/>
</dbReference>
<evidence type="ECO:0008006" key="5">
    <source>
        <dbReference type="Google" id="ProtNLM"/>
    </source>
</evidence>